<dbReference type="KEGG" id="knv:Pan216_18560"/>
<dbReference type="AlphaFoldDB" id="A0A518B1Y7"/>
<proteinExistence type="predicted"/>
<evidence type="ECO:0000313" key="3">
    <source>
        <dbReference type="Proteomes" id="UP000317093"/>
    </source>
</evidence>
<accession>A0A518B1Y7</accession>
<sequence length="168" mass="17902">MLPHHRTIRHRMLLVIASTAVCATLACSKNKRPKIYPAQVNGHVTLDGTPLESGTVTLIPETSEEEGGRPGIARIEKDGSYWIGNANRSKPAGVPVGHYRVTILSMQPDPSGSGRPVASLVIPERYADHESTPFLVEVAAGDNKVDLKLTSTEEASPATSEESGPLGN</sequence>
<evidence type="ECO:0000256" key="1">
    <source>
        <dbReference type="SAM" id="MobiDB-lite"/>
    </source>
</evidence>
<evidence type="ECO:0000313" key="2">
    <source>
        <dbReference type="EMBL" id="QDU61003.1"/>
    </source>
</evidence>
<dbReference type="RefSeq" id="WP_145257651.1">
    <property type="nucleotide sequence ID" value="NZ_CP036279.1"/>
</dbReference>
<name>A0A518B1Y7_9BACT</name>
<dbReference type="Proteomes" id="UP000317093">
    <property type="component" value="Chromosome"/>
</dbReference>
<protein>
    <recommendedName>
        <fullName evidence="4">Carboxypeptidase regulatory-like domain-containing protein</fullName>
    </recommendedName>
</protein>
<dbReference type="OrthoDB" id="291697at2"/>
<feature type="region of interest" description="Disordered" evidence="1">
    <location>
        <begin position="147"/>
        <end position="168"/>
    </location>
</feature>
<reference evidence="2 3" key="1">
    <citation type="submission" date="2019-02" db="EMBL/GenBank/DDBJ databases">
        <title>Deep-cultivation of Planctomycetes and their phenomic and genomic characterization uncovers novel biology.</title>
        <authorList>
            <person name="Wiegand S."/>
            <person name="Jogler M."/>
            <person name="Boedeker C."/>
            <person name="Pinto D."/>
            <person name="Vollmers J."/>
            <person name="Rivas-Marin E."/>
            <person name="Kohn T."/>
            <person name="Peeters S.H."/>
            <person name="Heuer A."/>
            <person name="Rast P."/>
            <person name="Oberbeckmann S."/>
            <person name="Bunk B."/>
            <person name="Jeske O."/>
            <person name="Meyerdierks A."/>
            <person name="Storesund J.E."/>
            <person name="Kallscheuer N."/>
            <person name="Luecker S."/>
            <person name="Lage O.M."/>
            <person name="Pohl T."/>
            <person name="Merkel B.J."/>
            <person name="Hornburger P."/>
            <person name="Mueller R.-W."/>
            <person name="Bruemmer F."/>
            <person name="Labrenz M."/>
            <person name="Spormann A.M."/>
            <person name="Op den Camp H."/>
            <person name="Overmann J."/>
            <person name="Amann R."/>
            <person name="Jetten M.S.M."/>
            <person name="Mascher T."/>
            <person name="Medema M.H."/>
            <person name="Devos D.P."/>
            <person name="Kaster A.-K."/>
            <person name="Ovreas L."/>
            <person name="Rohde M."/>
            <person name="Galperin M.Y."/>
            <person name="Jogler C."/>
        </authorList>
    </citation>
    <scope>NUCLEOTIDE SEQUENCE [LARGE SCALE GENOMIC DNA]</scope>
    <source>
        <strain evidence="2 3">Pan216</strain>
    </source>
</reference>
<dbReference type="EMBL" id="CP036279">
    <property type="protein sequence ID" value="QDU61003.1"/>
    <property type="molecule type" value="Genomic_DNA"/>
</dbReference>
<organism evidence="2 3">
    <name type="scientific">Kolteria novifilia</name>
    <dbReference type="NCBI Taxonomy" id="2527975"/>
    <lineage>
        <taxon>Bacteria</taxon>
        <taxon>Pseudomonadati</taxon>
        <taxon>Planctomycetota</taxon>
        <taxon>Planctomycetia</taxon>
        <taxon>Kolteriales</taxon>
        <taxon>Kolteriaceae</taxon>
        <taxon>Kolteria</taxon>
    </lineage>
</organism>
<gene>
    <name evidence="2" type="ORF">Pan216_18560</name>
</gene>
<feature type="compositionally biased region" description="Low complexity" evidence="1">
    <location>
        <begin position="150"/>
        <end position="168"/>
    </location>
</feature>
<evidence type="ECO:0008006" key="4">
    <source>
        <dbReference type="Google" id="ProtNLM"/>
    </source>
</evidence>
<dbReference type="PROSITE" id="PS51257">
    <property type="entry name" value="PROKAR_LIPOPROTEIN"/>
    <property type="match status" value="1"/>
</dbReference>
<keyword evidence="3" id="KW-1185">Reference proteome</keyword>